<feature type="signal peptide" evidence="5">
    <location>
        <begin position="1"/>
        <end position="24"/>
    </location>
</feature>
<feature type="active site" description="Nucleophile" evidence="4">
    <location>
        <position position="304"/>
    </location>
</feature>
<evidence type="ECO:0000256" key="2">
    <source>
        <dbReference type="ARBA" id="ARBA00022801"/>
    </source>
</evidence>
<feature type="chain" id="PRO_5047431679" evidence="5">
    <location>
        <begin position="25"/>
        <end position="375"/>
    </location>
</feature>
<dbReference type="PANTHER" id="PTHR40079:SF4">
    <property type="entry name" value="GH26 DOMAIN-CONTAINING PROTEIN-RELATED"/>
    <property type="match status" value="1"/>
</dbReference>
<evidence type="ECO:0000256" key="4">
    <source>
        <dbReference type="PROSITE-ProRule" id="PRU01100"/>
    </source>
</evidence>
<keyword evidence="8" id="KW-1185">Reference proteome</keyword>
<dbReference type="PANTHER" id="PTHR40079">
    <property type="entry name" value="MANNAN ENDO-1,4-BETA-MANNOSIDASE E-RELATED"/>
    <property type="match status" value="1"/>
</dbReference>
<dbReference type="PRINTS" id="PR00739">
    <property type="entry name" value="GLHYDRLASE26"/>
</dbReference>
<sequence length="375" mass="41861">MRFTTQLAAGMFTLSALFTICAAAAPLRTAPADPAATPKTRAIYTYLRNTWGRAVIAGQSDLSWDDSIDMAERVHADTGKYPALMGYDFMDYGKTGPGQSGQHQVEEAIAFAARGGLVSFHWHWRDPALLGTAQVNQANFYAGGDDPARRTNFTIPMADGKLDRSSPAFGQLNDGIDLVAVQLKRLQDAGVTVLWRPLHEAAGSHGEGWFWWGRVRTDGQSAATAHIALWRHMYDRLVRVHGLHNLIWVWNGQHAAWYPGDDVVDIVGYDVYDTTDNRTYRSQIDTYRKTAAMTGEPKPVALTETSYIPDPDAMAKDGAWWLWFMVWNDGGGPAGVTNANNFWTGEQYNTSAHKREVYRHPHVITLDKLPRFQYP</sequence>
<comment type="similarity">
    <text evidence="1 4">Belongs to the glycosyl hydrolase 26 family.</text>
</comment>
<dbReference type="RefSeq" id="WP_019923688.1">
    <property type="nucleotide sequence ID" value="NZ_CP140152.1"/>
</dbReference>
<evidence type="ECO:0000259" key="6">
    <source>
        <dbReference type="PROSITE" id="PS51764"/>
    </source>
</evidence>
<dbReference type="SUPFAM" id="SSF51445">
    <property type="entry name" value="(Trans)glycosidases"/>
    <property type="match status" value="1"/>
</dbReference>
<gene>
    <name evidence="7" type="ORF">SR858_00740</name>
</gene>
<dbReference type="Gene3D" id="3.20.20.80">
    <property type="entry name" value="Glycosidases"/>
    <property type="match status" value="1"/>
</dbReference>
<keyword evidence="5" id="KW-0732">Signal</keyword>
<dbReference type="InterPro" id="IPR022790">
    <property type="entry name" value="GH26_dom"/>
</dbReference>
<organism evidence="7 8">
    <name type="scientific">Duganella zoogloeoides</name>
    <dbReference type="NCBI Taxonomy" id="75659"/>
    <lineage>
        <taxon>Bacteria</taxon>
        <taxon>Pseudomonadati</taxon>
        <taxon>Pseudomonadota</taxon>
        <taxon>Betaproteobacteria</taxon>
        <taxon>Burkholderiales</taxon>
        <taxon>Oxalobacteraceae</taxon>
        <taxon>Telluria group</taxon>
        <taxon>Duganella</taxon>
    </lineage>
</organism>
<feature type="active site" description="Proton donor" evidence="4">
    <location>
        <position position="200"/>
    </location>
</feature>
<dbReference type="EMBL" id="CP140152">
    <property type="protein sequence ID" value="WQH04900.1"/>
    <property type="molecule type" value="Genomic_DNA"/>
</dbReference>
<dbReference type="Pfam" id="PF02156">
    <property type="entry name" value="Glyco_hydro_26"/>
    <property type="match status" value="1"/>
</dbReference>
<evidence type="ECO:0000256" key="3">
    <source>
        <dbReference type="ARBA" id="ARBA00023295"/>
    </source>
</evidence>
<dbReference type="Proteomes" id="UP001326110">
    <property type="component" value="Chromosome"/>
</dbReference>
<dbReference type="GO" id="GO:0016787">
    <property type="term" value="F:hydrolase activity"/>
    <property type="evidence" value="ECO:0007669"/>
    <property type="project" value="UniProtKB-KW"/>
</dbReference>
<evidence type="ECO:0000313" key="8">
    <source>
        <dbReference type="Proteomes" id="UP001326110"/>
    </source>
</evidence>
<accession>A0ABZ0XYS3</accession>
<keyword evidence="3 4" id="KW-0326">Glycosidase</keyword>
<dbReference type="PROSITE" id="PS51764">
    <property type="entry name" value="GH26"/>
    <property type="match status" value="1"/>
</dbReference>
<keyword evidence="2 4" id="KW-0378">Hydrolase</keyword>
<feature type="domain" description="GH26" evidence="6">
    <location>
        <begin position="38"/>
        <end position="367"/>
    </location>
</feature>
<proteinExistence type="inferred from homology"/>
<reference evidence="7 8" key="1">
    <citation type="submission" date="2023-11" db="EMBL/GenBank/DDBJ databases">
        <title>MicrobeMod: A computational toolkit for identifying prokaryotic methylation and restriction-modification with nanopore sequencing.</title>
        <authorList>
            <person name="Crits-Christoph A."/>
            <person name="Kang S.C."/>
            <person name="Lee H."/>
            <person name="Ostrov N."/>
        </authorList>
    </citation>
    <scope>NUCLEOTIDE SEQUENCE [LARGE SCALE GENOMIC DNA]</scope>
    <source>
        <strain evidence="7 8">ATCC 25935</strain>
    </source>
</reference>
<dbReference type="InterPro" id="IPR000805">
    <property type="entry name" value="Glyco_hydro_26"/>
</dbReference>
<evidence type="ECO:0000256" key="5">
    <source>
        <dbReference type="SAM" id="SignalP"/>
    </source>
</evidence>
<dbReference type="InterPro" id="IPR017853">
    <property type="entry name" value="GH"/>
</dbReference>
<name>A0ABZ0XYS3_9BURK</name>
<evidence type="ECO:0000256" key="1">
    <source>
        <dbReference type="ARBA" id="ARBA00007754"/>
    </source>
</evidence>
<protein>
    <submittedName>
        <fullName evidence="7">Glycosyl hydrolase</fullName>
    </submittedName>
</protein>
<evidence type="ECO:0000313" key="7">
    <source>
        <dbReference type="EMBL" id="WQH04900.1"/>
    </source>
</evidence>